<keyword evidence="4" id="KW-0812">Transmembrane</keyword>
<evidence type="ECO:0000256" key="6">
    <source>
        <dbReference type="ARBA" id="ARBA00023136"/>
    </source>
</evidence>
<comment type="caution">
    <text evidence="7">The sequence shown here is derived from an EMBL/GenBank/DDBJ whole genome shotgun (WGS) entry which is preliminary data.</text>
</comment>
<protein>
    <submittedName>
        <fullName evidence="7">Type IV secretory system conjugative DNA transfer family protein</fullName>
    </submittedName>
</protein>
<evidence type="ECO:0000256" key="4">
    <source>
        <dbReference type="ARBA" id="ARBA00022692"/>
    </source>
</evidence>
<dbReference type="PANTHER" id="PTHR37937:SF1">
    <property type="entry name" value="CONJUGATIVE TRANSFER: DNA TRANSPORT"/>
    <property type="match status" value="1"/>
</dbReference>
<dbReference type="Pfam" id="PF02534">
    <property type="entry name" value="T4SS-DNA_transf"/>
    <property type="match status" value="1"/>
</dbReference>
<keyword evidence="5" id="KW-1133">Transmembrane helix</keyword>
<evidence type="ECO:0000313" key="7">
    <source>
        <dbReference type="EMBL" id="RST85579.1"/>
    </source>
</evidence>
<dbReference type="EMBL" id="RWKW01000053">
    <property type="protein sequence ID" value="RST85579.1"/>
    <property type="molecule type" value="Genomic_DNA"/>
</dbReference>
<dbReference type="InterPro" id="IPR027417">
    <property type="entry name" value="P-loop_NTPase"/>
</dbReference>
<dbReference type="Gene3D" id="3.40.50.300">
    <property type="entry name" value="P-loop containing nucleotide triphosphate hydrolases"/>
    <property type="match status" value="1"/>
</dbReference>
<gene>
    <name evidence="7" type="ORF">EJC49_14845</name>
</gene>
<keyword evidence="8" id="KW-1185">Reference proteome</keyword>
<sequence>MIQNLKWQAFFAGAMASACWLHVNADLYPHAALLGAAGLWGLFGPVPFARGKTLHGSARWATKAEAKARGLLGNAGVIVGKLEGRFLRYDAPGHLATFAPTRSGKGAGQIIPTLLTYPGSVFVTDIKRENYDVTSAYRADVLGQQVVRIDPSNPAPGVIFNPLDCIRRDANMATDAGVLADLLMPRSGGGGASEHFDQQALILVRGLLLYVIDKAGDRACMGMVRQALMAGPEQFECILDAMAASAVPEIREAGGHMQKLAAKSPREFGSVLSTAVGKTDIWSDRQVKAITTGRSTVDFGQMKENGVTVYLVVPPDEIGHFRVFMRTVVGMACRAMTKNKAKPETPVLFLLDEFPALGHMASIEQGIGVVAGYGVRFWIFCQDKPQLLAIYGKAAGTLMANCAVRSFFGVTELETAEYISRSLGRTTVETQNQAARVAGGGLVATDATVSRSMTARDLMTADEVAAMPETKQIILVQGLRPLMADKVRYWEDAAFRGLFGRWEQG</sequence>
<dbReference type="InterPro" id="IPR003688">
    <property type="entry name" value="TraG/VirD4"/>
</dbReference>
<dbReference type="OrthoDB" id="9759295at2"/>
<dbReference type="PROSITE" id="PS51257">
    <property type="entry name" value="PROKAR_LIPOPROTEIN"/>
    <property type="match status" value="1"/>
</dbReference>
<evidence type="ECO:0000256" key="3">
    <source>
        <dbReference type="ARBA" id="ARBA00022475"/>
    </source>
</evidence>
<evidence type="ECO:0000313" key="8">
    <source>
        <dbReference type="Proteomes" id="UP000278398"/>
    </source>
</evidence>
<accession>A0A429YVW9</accession>
<evidence type="ECO:0000256" key="2">
    <source>
        <dbReference type="ARBA" id="ARBA00008806"/>
    </source>
</evidence>
<keyword evidence="3" id="KW-1003">Cell membrane</keyword>
<dbReference type="PANTHER" id="PTHR37937">
    <property type="entry name" value="CONJUGATIVE TRANSFER: DNA TRANSPORT"/>
    <property type="match status" value="1"/>
</dbReference>
<dbReference type="AlphaFoldDB" id="A0A429YVW9"/>
<dbReference type="GO" id="GO:0005886">
    <property type="term" value="C:plasma membrane"/>
    <property type="evidence" value="ECO:0007669"/>
    <property type="project" value="UniProtKB-SubCell"/>
</dbReference>
<dbReference type="CDD" id="cd01127">
    <property type="entry name" value="TrwB_TraG_TraD_VirD4"/>
    <property type="match status" value="1"/>
</dbReference>
<comment type="subcellular location">
    <subcellularLocation>
        <location evidence="1">Cell membrane</location>
        <topology evidence="1">Multi-pass membrane protein</topology>
    </subcellularLocation>
</comment>
<dbReference type="Proteomes" id="UP000278398">
    <property type="component" value="Unassembled WGS sequence"/>
</dbReference>
<comment type="similarity">
    <text evidence="2">Belongs to the VirD4/TraG family.</text>
</comment>
<evidence type="ECO:0000256" key="5">
    <source>
        <dbReference type="ARBA" id="ARBA00022989"/>
    </source>
</evidence>
<evidence type="ECO:0000256" key="1">
    <source>
        <dbReference type="ARBA" id="ARBA00004651"/>
    </source>
</evidence>
<keyword evidence="6" id="KW-0472">Membrane</keyword>
<dbReference type="InterPro" id="IPR051539">
    <property type="entry name" value="T4SS-coupling_protein"/>
</dbReference>
<reference evidence="7 8" key="1">
    <citation type="submission" date="2018-12" db="EMBL/GenBank/DDBJ databases">
        <title>Mesorhizobium carbonis sp. nov., isolated from coal mine water.</title>
        <authorList>
            <person name="Xin W."/>
            <person name="Xu Z."/>
            <person name="Xiang F."/>
            <person name="Zhang J."/>
            <person name="Xi L."/>
            <person name="Liu J."/>
        </authorList>
    </citation>
    <scope>NUCLEOTIDE SEQUENCE [LARGE SCALE GENOMIC DNA]</scope>
    <source>
        <strain evidence="7 8">B2.3</strain>
    </source>
</reference>
<dbReference type="SUPFAM" id="SSF52540">
    <property type="entry name" value="P-loop containing nucleoside triphosphate hydrolases"/>
    <property type="match status" value="1"/>
</dbReference>
<proteinExistence type="inferred from homology"/>
<dbReference type="RefSeq" id="WP_126700720.1">
    <property type="nucleotide sequence ID" value="NZ_RWKW01000053.1"/>
</dbReference>
<name>A0A429YVW9_9HYPH</name>
<organism evidence="7 8">
    <name type="scientific">Aquibium carbonis</name>
    <dbReference type="NCBI Taxonomy" id="2495581"/>
    <lineage>
        <taxon>Bacteria</taxon>
        <taxon>Pseudomonadati</taxon>
        <taxon>Pseudomonadota</taxon>
        <taxon>Alphaproteobacteria</taxon>
        <taxon>Hyphomicrobiales</taxon>
        <taxon>Phyllobacteriaceae</taxon>
        <taxon>Aquibium</taxon>
    </lineage>
</organism>